<keyword evidence="2" id="KW-0472">Membrane</keyword>
<proteinExistence type="predicted"/>
<feature type="chain" id="PRO_5013329212" evidence="3">
    <location>
        <begin position="23"/>
        <end position="290"/>
    </location>
</feature>
<evidence type="ECO:0000256" key="3">
    <source>
        <dbReference type="SAM" id="SignalP"/>
    </source>
</evidence>
<comment type="caution">
    <text evidence="4">The sequence shown here is derived from an EMBL/GenBank/DDBJ whole genome shotgun (WGS) entry which is preliminary data.</text>
</comment>
<dbReference type="Proteomes" id="UP000215902">
    <property type="component" value="Unassembled WGS sequence"/>
</dbReference>
<protein>
    <submittedName>
        <fullName evidence="4">Uncharacterized protein</fullName>
    </submittedName>
</protein>
<keyword evidence="5" id="KW-1185">Reference proteome</keyword>
<feature type="signal peptide" evidence="3">
    <location>
        <begin position="1"/>
        <end position="22"/>
    </location>
</feature>
<dbReference type="EMBL" id="NIVC01002921">
    <property type="protein sequence ID" value="PAA54380.1"/>
    <property type="molecule type" value="Genomic_DNA"/>
</dbReference>
<evidence type="ECO:0000256" key="1">
    <source>
        <dbReference type="SAM" id="MobiDB-lite"/>
    </source>
</evidence>
<evidence type="ECO:0000313" key="5">
    <source>
        <dbReference type="Proteomes" id="UP000215902"/>
    </source>
</evidence>
<feature type="transmembrane region" description="Helical" evidence="2">
    <location>
        <begin position="111"/>
        <end position="137"/>
    </location>
</feature>
<evidence type="ECO:0000313" key="4">
    <source>
        <dbReference type="EMBL" id="PAA54380.1"/>
    </source>
</evidence>
<reference evidence="4 5" key="1">
    <citation type="submission" date="2017-06" db="EMBL/GenBank/DDBJ databases">
        <title>A platform for efficient transgenesis in Macrostomum lignano, a flatworm model organism for stem cell research.</title>
        <authorList>
            <person name="Berezikov E."/>
        </authorList>
    </citation>
    <scope>NUCLEOTIDE SEQUENCE [LARGE SCALE GENOMIC DNA]</scope>
    <source>
        <strain evidence="4">DV1</strain>
        <tissue evidence="4">Whole organism</tissue>
    </source>
</reference>
<keyword evidence="3" id="KW-0732">Signal</keyword>
<dbReference type="AlphaFoldDB" id="A0A267DYJ8"/>
<keyword evidence="2" id="KW-0812">Transmembrane</keyword>
<organism evidence="4 5">
    <name type="scientific">Macrostomum lignano</name>
    <dbReference type="NCBI Taxonomy" id="282301"/>
    <lineage>
        <taxon>Eukaryota</taxon>
        <taxon>Metazoa</taxon>
        <taxon>Spiralia</taxon>
        <taxon>Lophotrochozoa</taxon>
        <taxon>Platyhelminthes</taxon>
        <taxon>Rhabditophora</taxon>
        <taxon>Macrostomorpha</taxon>
        <taxon>Macrostomida</taxon>
        <taxon>Macrostomidae</taxon>
        <taxon>Macrostomum</taxon>
    </lineage>
</organism>
<gene>
    <name evidence="4" type="ORF">BOX15_Mlig004336g2</name>
</gene>
<accession>A0A267DYJ8</accession>
<feature type="region of interest" description="Disordered" evidence="1">
    <location>
        <begin position="261"/>
        <end position="290"/>
    </location>
</feature>
<feature type="non-terminal residue" evidence="4">
    <location>
        <position position="1"/>
    </location>
</feature>
<keyword evidence="2" id="KW-1133">Transmembrane helix</keyword>
<evidence type="ECO:0000256" key="2">
    <source>
        <dbReference type="SAM" id="Phobius"/>
    </source>
</evidence>
<sequence>CIWLPVMPQSTSFSFLFGASSAAIILSTSDCSALISLGSDEQLCAWSAWAACPQCKTVRTRACRCSAAAPPSPPPVGFGLQATTVAPAEPSSCPAGVIQGGECPSDPAACFYAGSSSGILTLGLSLLFLSCILLVWLKMRRGIAGGAPARRAAMMSSSRHSAALNAMSIPPISTGAAVRAPAPAYDAPPSYIECVLDSGSGPAAAAAPGPGPDDLPPDYEEAVARFKREVQFSTQRCPAQHCLGGGDNCAFVGDDSVVDHPAADAAVDDGTDDAGAGSDTDRAGNTVPQA</sequence>
<name>A0A267DYJ8_9PLAT</name>